<dbReference type="AlphaFoldDB" id="A0A4R5PKL0"/>
<keyword evidence="2" id="KW-1185">Reference proteome</keyword>
<sequence length="232" mass="25507">MATIRTIAEVEQKVKKLAEAALITGRPYLLSKLGKDLGEELKVIKSHELTLGEFIKKYLPEYEIVLGGSFKNVQSLVRSGDAEAGLSTGGASEVLDVTKSPNTSTRFNYKFWAAFSVPLSAGKRYINLNNFTFLDDEKEPENGSYEEIDPSYVAEDGIANRDAAIMQNIARWLTDRGYAAEQFAAKTASAKNRTSTEVRTVLHAVIDALDKRQLSSVSLPLDVVAALLHRHA</sequence>
<name>A0A4R5PKL0_9HYPH</name>
<comment type="caution">
    <text evidence="1">The sequence shown here is derived from an EMBL/GenBank/DDBJ whole genome shotgun (WGS) entry which is preliminary data.</text>
</comment>
<dbReference type="OrthoDB" id="8449774at2"/>
<evidence type="ECO:0000313" key="1">
    <source>
        <dbReference type="EMBL" id="TDH36257.1"/>
    </source>
</evidence>
<accession>A0A4R5PKL0</accession>
<gene>
    <name evidence="1" type="ORF">E2A64_13315</name>
</gene>
<dbReference type="EMBL" id="SMSI01000002">
    <property type="protein sequence ID" value="TDH36257.1"/>
    <property type="molecule type" value="Genomic_DNA"/>
</dbReference>
<dbReference type="Proteomes" id="UP000295131">
    <property type="component" value="Unassembled WGS sequence"/>
</dbReference>
<protein>
    <submittedName>
        <fullName evidence="1">Uncharacterized protein</fullName>
    </submittedName>
</protein>
<reference evidence="1 2" key="1">
    <citation type="journal article" date="2013" name="Int. J. Syst. Evol. Microbiol.">
        <title>Hoeflea suaedae sp. nov., an endophytic bacterium isolated from the root of the halophyte Suaeda maritima.</title>
        <authorList>
            <person name="Chung E.J."/>
            <person name="Park J.A."/>
            <person name="Pramanik P."/>
            <person name="Bibi F."/>
            <person name="Jeon C.O."/>
            <person name="Chung Y.R."/>
        </authorList>
    </citation>
    <scope>NUCLEOTIDE SEQUENCE [LARGE SCALE GENOMIC DNA]</scope>
    <source>
        <strain evidence="1 2">YC6898</strain>
    </source>
</reference>
<proteinExistence type="predicted"/>
<organism evidence="1 2">
    <name type="scientific">Pseudohoeflea suaedae</name>
    <dbReference type="NCBI Taxonomy" id="877384"/>
    <lineage>
        <taxon>Bacteria</taxon>
        <taxon>Pseudomonadati</taxon>
        <taxon>Pseudomonadota</taxon>
        <taxon>Alphaproteobacteria</taxon>
        <taxon>Hyphomicrobiales</taxon>
        <taxon>Rhizobiaceae</taxon>
        <taxon>Pseudohoeflea</taxon>
    </lineage>
</organism>
<dbReference type="RefSeq" id="WP_133284954.1">
    <property type="nucleotide sequence ID" value="NZ_SMSI01000002.1"/>
</dbReference>
<evidence type="ECO:0000313" key="2">
    <source>
        <dbReference type="Proteomes" id="UP000295131"/>
    </source>
</evidence>